<gene>
    <name evidence="1" type="ORF">EIP91_011199</name>
</gene>
<keyword evidence="2" id="KW-1185">Reference proteome</keyword>
<comment type="caution">
    <text evidence="1">The sequence shown here is derived from an EMBL/GenBank/DDBJ whole genome shotgun (WGS) entry which is preliminary data.</text>
</comment>
<organism evidence="1 2">
    <name type="scientific">Steccherinum ochraceum</name>
    <dbReference type="NCBI Taxonomy" id="92696"/>
    <lineage>
        <taxon>Eukaryota</taxon>
        <taxon>Fungi</taxon>
        <taxon>Dikarya</taxon>
        <taxon>Basidiomycota</taxon>
        <taxon>Agaricomycotina</taxon>
        <taxon>Agaricomycetes</taxon>
        <taxon>Polyporales</taxon>
        <taxon>Steccherinaceae</taxon>
        <taxon>Steccherinum</taxon>
    </lineage>
</organism>
<dbReference type="AlphaFoldDB" id="A0A4R0R219"/>
<sequence length="149" mass="17149">MSTPTLDQNPRPKVIKGIKFGYKVRGVDIVEWAMAHKAVINGMSEADRRGWVNRDTQFDAAMWGFREKIDAICMECGVFVDVDFLDDQDGSAKHEFECDFIVLTDKWRGSGEGMLLKFEEPVRFSKVSQCLQQMELAFTPYNVYLCEEF</sequence>
<reference evidence="1 2" key="1">
    <citation type="submission" date="2018-11" db="EMBL/GenBank/DDBJ databases">
        <title>Genome assembly of Steccherinum ochraceum LE-BIN_3174, the white-rot fungus of the Steccherinaceae family (The Residual Polyporoid clade, Polyporales, Basidiomycota).</title>
        <authorList>
            <person name="Fedorova T.V."/>
            <person name="Glazunova O.A."/>
            <person name="Landesman E.O."/>
            <person name="Moiseenko K.V."/>
            <person name="Psurtseva N.V."/>
            <person name="Savinova O.S."/>
            <person name="Shakhova N.V."/>
            <person name="Tyazhelova T.V."/>
            <person name="Vasina D.V."/>
        </authorList>
    </citation>
    <scope>NUCLEOTIDE SEQUENCE [LARGE SCALE GENOMIC DNA]</scope>
    <source>
        <strain evidence="1 2">LE-BIN_3174</strain>
    </source>
</reference>
<name>A0A4R0R219_9APHY</name>
<accession>A0A4R0R219</accession>
<dbReference type="EMBL" id="RWJN01000705">
    <property type="protein sequence ID" value="TCD59906.1"/>
    <property type="molecule type" value="Genomic_DNA"/>
</dbReference>
<proteinExistence type="predicted"/>
<dbReference type="Proteomes" id="UP000292702">
    <property type="component" value="Unassembled WGS sequence"/>
</dbReference>
<evidence type="ECO:0000313" key="2">
    <source>
        <dbReference type="Proteomes" id="UP000292702"/>
    </source>
</evidence>
<evidence type="ECO:0000313" key="1">
    <source>
        <dbReference type="EMBL" id="TCD59906.1"/>
    </source>
</evidence>
<protein>
    <submittedName>
        <fullName evidence="1">Uncharacterized protein</fullName>
    </submittedName>
</protein>